<reference evidence="1 2" key="1">
    <citation type="journal article" date="2005" name="Int. J. Syst. Evol. Microbiol.">
        <title>Bacillus litoralis sp. nov., isolated from a tidal flat of the Yellow Sea in Korea.</title>
        <authorList>
            <person name="Yoon J.H."/>
            <person name="Oh T.K."/>
        </authorList>
    </citation>
    <scope>NUCLEOTIDE SEQUENCE [LARGE SCALE GENOMIC DNA]</scope>
    <source>
        <strain evidence="1 2">SW-211</strain>
    </source>
</reference>
<dbReference type="Proteomes" id="UP000321363">
    <property type="component" value="Unassembled WGS sequence"/>
</dbReference>
<dbReference type="SUPFAM" id="SSF160214">
    <property type="entry name" value="FlaG-like"/>
    <property type="match status" value="1"/>
</dbReference>
<dbReference type="InterPro" id="IPR005186">
    <property type="entry name" value="FlaG"/>
</dbReference>
<dbReference type="AlphaFoldDB" id="A0A5C6W007"/>
<organism evidence="1 2">
    <name type="scientific">Metabacillus litoralis</name>
    <dbReference type="NCBI Taxonomy" id="152268"/>
    <lineage>
        <taxon>Bacteria</taxon>
        <taxon>Bacillati</taxon>
        <taxon>Bacillota</taxon>
        <taxon>Bacilli</taxon>
        <taxon>Bacillales</taxon>
        <taxon>Bacillaceae</taxon>
        <taxon>Metabacillus</taxon>
    </lineage>
</organism>
<dbReference type="NCBIfam" id="NF005834">
    <property type="entry name" value="PRK07738.1"/>
    <property type="match status" value="1"/>
</dbReference>
<dbReference type="PANTHER" id="PTHR37166">
    <property type="entry name" value="PROTEIN FLAG"/>
    <property type="match status" value="1"/>
</dbReference>
<comment type="caution">
    <text evidence="1">The sequence shown here is derived from an EMBL/GenBank/DDBJ whole genome shotgun (WGS) entry which is preliminary data.</text>
</comment>
<dbReference type="Gene3D" id="3.30.160.170">
    <property type="entry name" value="FlaG-like"/>
    <property type="match status" value="1"/>
</dbReference>
<gene>
    <name evidence="1" type="primary">flaG</name>
    <name evidence="1" type="ORF">FS935_08735</name>
</gene>
<evidence type="ECO:0000313" key="1">
    <source>
        <dbReference type="EMBL" id="TXC90983.1"/>
    </source>
</evidence>
<sequence>MSIEGISNHSVAVNSNYVNDVQNAQKDQLETIEPKLEEFNQVVSKEKLEEVIHGLNNFLIPTTNTALKFELHEELNTYYVKVIDENSKEIIREIPSKKLLDIYASMTEFLGLAVDKKV</sequence>
<keyword evidence="1" id="KW-0282">Flagellum</keyword>
<keyword evidence="1" id="KW-0969">Cilium</keyword>
<keyword evidence="2" id="KW-1185">Reference proteome</keyword>
<dbReference type="OrthoDB" id="9799867at2"/>
<dbReference type="RefSeq" id="WP_146947632.1">
    <property type="nucleotide sequence ID" value="NZ_VOQF01000005.1"/>
</dbReference>
<dbReference type="PANTHER" id="PTHR37166:SF1">
    <property type="entry name" value="PROTEIN FLAG"/>
    <property type="match status" value="1"/>
</dbReference>
<keyword evidence="1" id="KW-0966">Cell projection</keyword>
<dbReference type="InterPro" id="IPR035924">
    <property type="entry name" value="FlaG-like_sf"/>
</dbReference>
<dbReference type="EMBL" id="VOQF01000005">
    <property type="protein sequence ID" value="TXC90983.1"/>
    <property type="molecule type" value="Genomic_DNA"/>
</dbReference>
<protein>
    <submittedName>
        <fullName evidence="1">Flagellar protein FlaG</fullName>
    </submittedName>
</protein>
<evidence type="ECO:0000313" key="2">
    <source>
        <dbReference type="Proteomes" id="UP000321363"/>
    </source>
</evidence>
<name>A0A5C6W007_9BACI</name>
<proteinExistence type="predicted"/>
<dbReference type="Pfam" id="PF03646">
    <property type="entry name" value="FlaG"/>
    <property type="match status" value="1"/>
</dbReference>
<accession>A0A5C6W007</accession>